<dbReference type="OrthoDB" id="9180262at2"/>
<dbReference type="Gene3D" id="3.10.450.50">
    <property type="match status" value="1"/>
</dbReference>
<dbReference type="InterPro" id="IPR032710">
    <property type="entry name" value="NTF2-like_dom_sf"/>
</dbReference>
<dbReference type="AlphaFoldDB" id="A0A0K1JIN9"/>
<dbReference type="Pfam" id="PF13577">
    <property type="entry name" value="SnoaL_4"/>
    <property type="match status" value="1"/>
</dbReference>
<reference evidence="2 3" key="1">
    <citation type="submission" date="2015-03" db="EMBL/GenBank/DDBJ databases">
        <title>Luteipulveratus halotolerans sp. nov., a novel actinobacterium (Dermacoccaceae) from Sarawak, Malaysia.</title>
        <authorList>
            <person name="Juboi H."/>
            <person name="Basik A."/>
            <person name="Shamsul S.S."/>
            <person name="Arnold P."/>
            <person name="Schmitt E.K."/>
            <person name="Sanglier J.-J."/>
            <person name="Yeo T."/>
        </authorList>
    </citation>
    <scope>NUCLEOTIDE SEQUENCE [LARGE SCALE GENOMIC DNA]</scope>
    <source>
        <strain evidence="2 3">MN07-A0370</strain>
    </source>
</reference>
<dbReference type="STRING" id="571913.VV02_12190"/>
<evidence type="ECO:0000313" key="3">
    <source>
        <dbReference type="Proteomes" id="UP000066480"/>
    </source>
</evidence>
<evidence type="ECO:0000313" key="2">
    <source>
        <dbReference type="EMBL" id="AKU16448.1"/>
    </source>
</evidence>
<protein>
    <submittedName>
        <fullName evidence="2">Polyketide cyclase</fullName>
    </submittedName>
</protein>
<feature type="domain" description="SnoaL-like" evidence="1">
    <location>
        <begin position="5"/>
        <end position="122"/>
    </location>
</feature>
<name>A0A0K1JIN9_9MICO</name>
<keyword evidence="3" id="KW-1185">Reference proteome</keyword>
<proteinExistence type="predicted"/>
<accession>A0A0K1JIN9</accession>
<gene>
    <name evidence="2" type="ORF">VV02_12190</name>
</gene>
<organism evidence="2 3">
    <name type="scientific">Luteipulveratus mongoliensis</name>
    <dbReference type="NCBI Taxonomy" id="571913"/>
    <lineage>
        <taxon>Bacteria</taxon>
        <taxon>Bacillati</taxon>
        <taxon>Actinomycetota</taxon>
        <taxon>Actinomycetes</taxon>
        <taxon>Micrococcales</taxon>
        <taxon>Dermacoccaceae</taxon>
        <taxon>Luteipulveratus</taxon>
    </lineage>
</organism>
<dbReference type="RefSeq" id="WP_052591785.1">
    <property type="nucleotide sequence ID" value="NZ_CP011112.1"/>
</dbReference>
<dbReference type="EMBL" id="CP011112">
    <property type="protein sequence ID" value="AKU16448.1"/>
    <property type="molecule type" value="Genomic_DNA"/>
</dbReference>
<evidence type="ECO:0000259" key="1">
    <source>
        <dbReference type="Pfam" id="PF13577"/>
    </source>
</evidence>
<dbReference type="Proteomes" id="UP000066480">
    <property type="component" value="Chromosome"/>
</dbReference>
<dbReference type="KEGG" id="lmoi:VV02_12190"/>
<dbReference type="InterPro" id="IPR037401">
    <property type="entry name" value="SnoaL-like"/>
</dbReference>
<sequence length="128" mass="13970">MTLDVADRLAIHELMALHGHLADSRGADRLHLLMTDDVVMDVTAYDLGVVDGLEANRRLWTEAPGNQPVGHHVTNVMVSEDDDGTVRVRSKGIAVMADGTTGTADYDDVVVRTPDGWRIARRVVGRRA</sequence>
<dbReference type="SUPFAM" id="SSF54427">
    <property type="entry name" value="NTF2-like"/>
    <property type="match status" value="1"/>
</dbReference>